<gene>
    <name evidence="1" type="ORF">Mgrana_00519</name>
</gene>
<comment type="caution">
    <text evidence="1">The sequence shown here is derived from an EMBL/GenBank/DDBJ whole genome shotgun (WGS) entry which is preliminary data.</text>
</comment>
<dbReference type="AlphaFoldDB" id="A0A399FCL2"/>
<keyword evidence="2" id="KW-1185">Reference proteome</keyword>
<sequence length="56" mass="5915">MALSGGDPPVTTANCFRVLGQPWTFVLDGEGKIVNLYAGRVEVESLKDDLAGHDGP</sequence>
<dbReference type="SUPFAM" id="SSF52833">
    <property type="entry name" value="Thioredoxin-like"/>
    <property type="match status" value="1"/>
</dbReference>
<dbReference type="EMBL" id="QWLB01000005">
    <property type="protein sequence ID" value="RIH93465.1"/>
    <property type="molecule type" value="Genomic_DNA"/>
</dbReference>
<accession>A0A399FCL2</accession>
<organism evidence="1 2">
    <name type="scientific">Meiothermus granaticius NBRC 107808</name>
    <dbReference type="NCBI Taxonomy" id="1227551"/>
    <lineage>
        <taxon>Bacteria</taxon>
        <taxon>Thermotogati</taxon>
        <taxon>Deinococcota</taxon>
        <taxon>Deinococci</taxon>
        <taxon>Thermales</taxon>
        <taxon>Thermaceae</taxon>
        <taxon>Meiothermus</taxon>
    </lineage>
</organism>
<proteinExistence type="predicted"/>
<dbReference type="Proteomes" id="UP000266178">
    <property type="component" value="Unassembled WGS sequence"/>
</dbReference>
<evidence type="ECO:0000313" key="1">
    <source>
        <dbReference type="EMBL" id="RIH93465.1"/>
    </source>
</evidence>
<evidence type="ECO:0000313" key="2">
    <source>
        <dbReference type="Proteomes" id="UP000266178"/>
    </source>
</evidence>
<name>A0A399FCL2_9DEIN</name>
<evidence type="ECO:0008006" key="3">
    <source>
        <dbReference type="Google" id="ProtNLM"/>
    </source>
</evidence>
<dbReference type="InterPro" id="IPR036249">
    <property type="entry name" value="Thioredoxin-like_sf"/>
</dbReference>
<reference evidence="1 2" key="1">
    <citation type="submission" date="2018-08" db="EMBL/GenBank/DDBJ databases">
        <title>Meiothermus granaticius genome AF-68 sequencing project.</title>
        <authorList>
            <person name="Da Costa M.S."/>
            <person name="Albuquerque L."/>
            <person name="Raposo P."/>
            <person name="Froufe H.J.C."/>
            <person name="Barroso C.S."/>
            <person name="Egas C."/>
        </authorList>
    </citation>
    <scope>NUCLEOTIDE SEQUENCE [LARGE SCALE GENOMIC DNA]</scope>
    <source>
        <strain evidence="1 2">AF-68</strain>
    </source>
</reference>
<protein>
    <recommendedName>
        <fullName evidence="3">Redoxin domain-containing protein</fullName>
    </recommendedName>
</protein>